<comment type="caution">
    <text evidence="3">The sequence shown here is derived from an EMBL/GenBank/DDBJ whole genome shotgun (WGS) entry which is preliminary data.</text>
</comment>
<sequence length="372" mass="41173">MTRRITLVLASCMLLGLLGLLPLLAGFVPQYWGPEMRGLANPQVISLRPEDRPQPIVEQGADGRVWAIRQPVNEAPFTAAGPAPAPRTRNVVRFDGGSVRLALTDKGLSHDGDAAIMLAPLLALDGSSMPVLYGVQPDGYGDMLDAQGRPLRWLASNGFMHAYQPVDWEALAEQRRNIVPVAPPIALPRFDSGTLRAHAGSYRELVENFSRRYGLNAALVYAIIHSESTFRPTLVSRSSAMGLMQLLPSTASDEVHRFLYGTRGNVGFNELAVPEINIRYGTAYLHILMTRYFQDVRDPVAREYCTVAAYNMGPNRFLRYWGATNAEAVARINSLSVPDLYRRLTVELPVRETRSYVAKVQHMKTQFAGVLP</sequence>
<dbReference type="AlphaFoldDB" id="A0A9D2KSK4"/>
<dbReference type="Proteomes" id="UP000823821">
    <property type="component" value="Unassembled WGS sequence"/>
</dbReference>
<dbReference type="Pfam" id="PF01464">
    <property type="entry name" value="SLT"/>
    <property type="match status" value="1"/>
</dbReference>
<feature type="domain" description="Transglycosylase SLT" evidence="2">
    <location>
        <begin position="208"/>
        <end position="326"/>
    </location>
</feature>
<gene>
    <name evidence="3" type="ORF">H9784_08380</name>
</gene>
<proteinExistence type="inferred from homology"/>
<dbReference type="GO" id="GO:0008933">
    <property type="term" value="F:peptidoglycan lytic transglycosylase activity"/>
    <property type="evidence" value="ECO:0007669"/>
    <property type="project" value="InterPro"/>
</dbReference>
<dbReference type="InterPro" id="IPR008258">
    <property type="entry name" value="Transglycosylase_SLT_dom_1"/>
</dbReference>
<reference evidence="3" key="2">
    <citation type="submission" date="2021-04" db="EMBL/GenBank/DDBJ databases">
        <authorList>
            <person name="Gilroy R."/>
        </authorList>
    </citation>
    <scope>NUCLEOTIDE SEQUENCE</scope>
    <source>
        <strain evidence="3">5032</strain>
    </source>
</reference>
<comment type="similarity">
    <text evidence="1">Belongs to the transglycosylase Slt family.</text>
</comment>
<organism evidence="3 4">
    <name type="scientific">Candidatus Desulfovibrio intestinavium</name>
    <dbReference type="NCBI Taxonomy" id="2838534"/>
    <lineage>
        <taxon>Bacteria</taxon>
        <taxon>Pseudomonadati</taxon>
        <taxon>Thermodesulfobacteriota</taxon>
        <taxon>Desulfovibrionia</taxon>
        <taxon>Desulfovibrionales</taxon>
        <taxon>Desulfovibrionaceae</taxon>
        <taxon>Desulfovibrio</taxon>
    </lineage>
</organism>
<dbReference type="SUPFAM" id="SSF53955">
    <property type="entry name" value="Lysozyme-like"/>
    <property type="match status" value="1"/>
</dbReference>
<dbReference type="Gene3D" id="1.10.530.10">
    <property type="match status" value="1"/>
</dbReference>
<dbReference type="PANTHER" id="PTHR37423">
    <property type="entry name" value="SOLUBLE LYTIC MUREIN TRANSGLYCOSYLASE-RELATED"/>
    <property type="match status" value="1"/>
</dbReference>
<dbReference type="EMBL" id="DWZD01000046">
    <property type="protein sequence ID" value="HJA79561.1"/>
    <property type="molecule type" value="Genomic_DNA"/>
</dbReference>
<dbReference type="InterPro" id="IPR000189">
    <property type="entry name" value="Transglyc_AS"/>
</dbReference>
<dbReference type="GO" id="GO:0016020">
    <property type="term" value="C:membrane"/>
    <property type="evidence" value="ECO:0007669"/>
    <property type="project" value="InterPro"/>
</dbReference>
<reference evidence="3" key="1">
    <citation type="journal article" date="2021" name="PeerJ">
        <title>Extensive microbial diversity within the chicken gut microbiome revealed by metagenomics and culture.</title>
        <authorList>
            <person name="Gilroy R."/>
            <person name="Ravi A."/>
            <person name="Getino M."/>
            <person name="Pursley I."/>
            <person name="Horton D.L."/>
            <person name="Alikhan N.F."/>
            <person name="Baker D."/>
            <person name="Gharbi K."/>
            <person name="Hall N."/>
            <person name="Watson M."/>
            <person name="Adriaenssens E.M."/>
            <person name="Foster-Nyarko E."/>
            <person name="Jarju S."/>
            <person name="Secka A."/>
            <person name="Antonio M."/>
            <person name="Oren A."/>
            <person name="Chaudhuri R.R."/>
            <person name="La Ragione R."/>
            <person name="Hildebrand F."/>
            <person name="Pallen M.J."/>
        </authorList>
    </citation>
    <scope>NUCLEOTIDE SEQUENCE</scope>
    <source>
        <strain evidence="3">5032</strain>
    </source>
</reference>
<protein>
    <submittedName>
        <fullName evidence="3">Transglycosylase SLT domain-containing protein</fullName>
    </submittedName>
</protein>
<evidence type="ECO:0000313" key="3">
    <source>
        <dbReference type="EMBL" id="HJA79561.1"/>
    </source>
</evidence>
<dbReference type="PANTHER" id="PTHR37423:SF2">
    <property type="entry name" value="MEMBRANE-BOUND LYTIC MUREIN TRANSGLYCOSYLASE C"/>
    <property type="match status" value="1"/>
</dbReference>
<dbReference type="CDD" id="cd16893">
    <property type="entry name" value="LT_MltC_MltE"/>
    <property type="match status" value="1"/>
</dbReference>
<dbReference type="InterPro" id="IPR023346">
    <property type="entry name" value="Lysozyme-like_dom_sf"/>
</dbReference>
<dbReference type="PROSITE" id="PS00922">
    <property type="entry name" value="TRANSGLYCOSYLASE"/>
    <property type="match status" value="1"/>
</dbReference>
<evidence type="ECO:0000259" key="2">
    <source>
        <dbReference type="Pfam" id="PF01464"/>
    </source>
</evidence>
<dbReference type="GO" id="GO:0000270">
    <property type="term" value="P:peptidoglycan metabolic process"/>
    <property type="evidence" value="ECO:0007669"/>
    <property type="project" value="InterPro"/>
</dbReference>
<evidence type="ECO:0000313" key="4">
    <source>
        <dbReference type="Proteomes" id="UP000823821"/>
    </source>
</evidence>
<accession>A0A9D2KSK4</accession>
<name>A0A9D2KSK4_9BACT</name>
<evidence type="ECO:0000256" key="1">
    <source>
        <dbReference type="ARBA" id="ARBA00007734"/>
    </source>
</evidence>